<reference evidence="8 9" key="1">
    <citation type="submission" date="2021-11" db="EMBL/GenBank/DDBJ databases">
        <title>Black yeast isolated from Biological Soil Crust.</title>
        <authorList>
            <person name="Kurbessoian T."/>
        </authorList>
    </citation>
    <scope>NUCLEOTIDE SEQUENCE [LARGE SCALE GENOMIC DNA]</scope>
    <source>
        <strain evidence="8 9">CCFEE 5522</strain>
    </source>
</reference>
<keyword evidence="5" id="KW-0539">Nucleus</keyword>
<evidence type="ECO:0000256" key="3">
    <source>
        <dbReference type="ARBA" id="ARBA00023015"/>
    </source>
</evidence>
<comment type="caution">
    <text evidence="8">The sequence shown here is derived from an EMBL/GenBank/DDBJ whole genome shotgun (WGS) entry which is preliminary data.</text>
</comment>
<protein>
    <recommendedName>
        <fullName evidence="7">Xylanolytic transcriptional activator regulatory domain-containing protein</fullName>
    </recommendedName>
</protein>
<dbReference type="Proteomes" id="UP001324427">
    <property type="component" value="Unassembled WGS sequence"/>
</dbReference>
<organism evidence="8 9">
    <name type="scientific">Oleoguttula mirabilis</name>
    <dbReference type="NCBI Taxonomy" id="1507867"/>
    <lineage>
        <taxon>Eukaryota</taxon>
        <taxon>Fungi</taxon>
        <taxon>Dikarya</taxon>
        <taxon>Ascomycota</taxon>
        <taxon>Pezizomycotina</taxon>
        <taxon>Dothideomycetes</taxon>
        <taxon>Dothideomycetidae</taxon>
        <taxon>Mycosphaerellales</taxon>
        <taxon>Teratosphaeriaceae</taxon>
        <taxon>Oleoguttula</taxon>
    </lineage>
</organism>
<dbReference type="GO" id="GO:0003677">
    <property type="term" value="F:DNA binding"/>
    <property type="evidence" value="ECO:0007669"/>
    <property type="project" value="InterPro"/>
</dbReference>
<proteinExistence type="predicted"/>
<evidence type="ECO:0000259" key="7">
    <source>
        <dbReference type="Pfam" id="PF04082"/>
    </source>
</evidence>
<dbReference type="PANTHER" id="PTHR47660">
    <property type="entry name" value="TRANSCRIPTION FACTOR WITH C2H2 AND ZN(2)-CYS(6) DNA BINDING DOMAIN (EUROFUNG)-RELATED-RELATED"/>
    <property type="match status" value="1"/>
</dbReference>
<feature type="region of interest" description="Disordered" evidence="6">
    <location>
        <begin position="39"/>
        <end position="68"/>
    </location>
</feature>
<keyword evidence="4" id="KW-0804">Transcription</keyword>
<evidence type="ECO:0000256" key="5">
    <source>
        <dbReference type="ARBA" id="ARBA00023242"/>
    </source>
</evidence>
<dbReference type="Pfam" id="PF04082">
    <property type="entry name" value="Fungal_trans"/>
    <property type="match status" value="1"/>
</dbReference>
<keyword evidence="2" id="KW-0862">Zinc</keyword>
<dbReference type="AlphaFoldDB" id="A0AAV9J2W8"/>
<accession>A0AAV9J2W8</accession>
<dbReference type="InterPro" id="IPR007219">
    <property type="entry name" value="XnlR_reg_dom"/>
</dbReference>
<evidence type="ECO:0000256" key="2">
    <source>
        <dbReference type="ARBA" id="ARBA00022833"/>
    </source>
</evidence>
<dbReference type="EMBL" id="JAVFHQ010000110">
    <property type="protein sequence ID" value="KAK4539202.1"/>
    <property type="molecule type" value="Genomic_DNA"/>
</dbReference>
<feature type="compositionally biased region" description="Polar residues" evidence="6">
    <location>
        <begin position="56"/>
        <end position="68"/>
    </location>
</feature>
<feature type="domain" description="Xylanolytic transcriptional activator regulatory" evidence="7">
    <location>
        <begin position="273"/>
        <end position="459"/>
    </location>
</feature>
<dbReference type="GO" id="GO:0008270">
    <property type="term" value="F:zinc ion binding"/>
    <property type="evidence" value="ECO:0007669"/>
    <property type="project" value="InterPro"/>
</dbReference>
<keyword evidence="3" id="KW-0805">Transcription regulation</keyword>
<dbReference type="PANTHER" id="PTHR47660:SF2">
    <property type="entry name" value="TRANSCRIPTION FACTOR WITH C2H2 AND ZN(2)-CYS(6) DNA BINDING DOMAIN (EUROFUNG)"/>
    <property type="match status" value="1"/>
</dbReference>
<evidence type="ECO:0000313" key="8">
    <source>
        <dbReference type="EMBL" id="KAK4539202.1"/>
    </source>
</evidence>
<sequence length="788" mass="87676">MPLTMDRKMARNAGQECSTRAKLALLRSSSASRVYPQNLAAGVEKKPSNVEDPTSAPRQSQLESSQKGVVQADSVVNEPHLADFLRDILQDLPPSELQGPLGQSHGTFTPFNVLDFSQQMYPDLPDIDFSYTQDWNVLLNPETVNEGLTSTGTSSLDDSLGLGNAAFSRSTWRWTPNHEKGGDVPGDTALSPEDEVQRRRLDNGKRCLPQCLDSRSRDRIVGMLLSACDHINYDKIVTLLPPTPVLDAMINDFLSWSESSIDHWIHTHSLSLPDCRPELLGLMIAGGAIRSPLPEVHKFGYALQEICRLAVHLMFEKDNSTSRELEALQAFAICLDIGVWSGERRIMELAESTFQPLVTTLRRSERFRRSPDHLVPPQYVDSDATLDIKWRAWVSAESWKRLAYHVLIHNGHTSIAFQTPPLVSYSEVTIDLPAPKCLWRARSAREWRDQYHATGTAQKLPSLVQCIWSAEQVALARHHVDIDLTMYVILLSHWSLVWEFRQIDSTLKAQGGIEPSWNAGLLASSKCHELRGLLDHFQAVVNDWSIDVPTETRIVAELVRMNLCVAFEDLQLLAGKDSEVEAKRVYPSLRQWYYKPDARTAMWHAGQILYAAKPDCIGTARSPRASRALADFHAVAIYHAGLAFWVYGLLARTSAQDSQLARPPGIAAHGDPVILNRMSTSSSTDRHRFVALDHGIPTLQRDLGDEDNRSSSTQVESEASICLHDHTPAQALVALSDSANIMDLVIDVMRDRTSLVENTQATGGTGLPVIVRNLIQLLRDLGVAASTL</sequence>
<evidence type="ECO:0000256" key="1">
    <source>
        <dbReference type="ARBA" id="ARBA00022723"/>
    </source>
</evidence>
<evidence type="ECO:0000256" key="4">
    <source>
        <dbReference type="ARBA" id="ARBA00023163"/>
    </source>
</evidence>
<evidence type="ECO:0000256" key="6">
    <source>
        <dbReference type="SAM" id="MobiDB-lite"/>
    </source>
</evidence>
<keyword evidence="1" id="KW-0479">Metal-binding</keyword>
<evidence type="ECO:0000313" key="9">
    <source>
        <dbReference type="Proteomes" id="UP001324427"/>
    </source>
</evidence>
<gene>
    <name evidence="8" type="ORF">LTR36_001160</name>
</gene>
<keyword evidence="9" id="KW-1185">Reference proteome</keyword>
<dbReference type="GO" id="GO:0006351">
    <property type="term" value="P:DNA-templated transcription"/>
    <property type="evidence" value="ECO:0007669"/>
    <property type="project" value="InterPro"/>
</dbReference>
<name>A0AAV9J2W8_9PEZI</name>